<dbReference type="AlphaFoldDB" id="A0A432MIN0"/>
<sequence>MPPAPPWPFADPPETEVIVLDRILSGDSPARLVTHDQEDGAWQFLDGEQVFEEDAAVVLLGEVVQVDPSLLELADLPPGWFAWRPEPGAPWRRAEGEPPATIGGEG</sequence>
<evidence type="ECO:0008006" key="4">
    <source>
        <dbReference type="Google" id="ProtNLM"/>
    </source>
</evidence>
<dbReference type="Proteomes" id="UP000280296">
    <property type="component" value="Unassembled WGS sequence"/>
</dbReference>
<comment type="caution">
    <text evidence="2">The sequence shown here is derived from an EMBL/GenBank/DDBJ whole genome shotgun (WGS) entry which is preliminary data.</text>
</comment>
<accession>A0A432MIN0</accession>
<feature type="region of interest" description="Disordered" evidence="1">
    <location>
        <begin position="87"/>
        <end position="106"/>
    </location>
</feature>
<keyword evidence="3" id="KW-1185">Reference proteome</keyword>
<dbReference type="EMBL" id="RYZH01000024">
    <property type="protein sequence ID" value="RUL87222.1"/>
    <property type="molecule type" value="Genomic_DNA"/>
</dbReference>
<gene>
    <name evidence="2" type="ORF">TsocGM_13430</name>
</gene>
<name>A0A432MIN0_9BACT</name>
<dbReference type="RefSeq" id="WP_126725942.1">
    <property type="nucleotide sequence ID" value="NZ_RYZH01000024.1"/>
</dbReference>
<organism evidence="2 3">
    <name type="scientific">Tautonia sociabilis</name>
    <dbReference type="NCBI Taxonomy" id="2080755"/>
    <lineage>
        <taxon>Bacteria</taxon>
        <taxon>Pseudomonadati</taxon>
        <taxon>Planctomycetota</taxon>
        <taxon>Planctomycetia</taxon>
        <taxon>Isosphaerales</taxon>
        <taxon>Isosphaeraceae</taxon>
        <taxon>Tautonia</taxon>
    </lineage>
</organism>
<protein>
    <recommendedName>
        <fullName evidence="4">DUF2185 domain-containing protein</fullName>
    </recommendedName>
</protein>
<evidence type="ECO:0000313" key="2">
    <source>
        <dbReference type="EMBL" id="RUL87222.1"/>
    </source>
</evidence>
<proteinExistence type="predicted"/>
<evidence type="ECO:0000313" key="3">
    <source>
        <dbReference type="Proteomes" id="UP000280296"/>
    </source>
</evidence>
<reference evidence="2 3" key="2">
    <citation type="submission" date="2019-01" db="EMBL/GenBank/DDBJ databases">
        <title>Tautonia sociabilis, a novel thermotolerant planctomycete of Isosphaeraceae family, isolated from a 4000 m deep subterranean habitat.</title>
        <authorList>
            <person name="Kovaleva O.L."/>
            <person name="Elcheninov A.G."/>
            <person name="Van Heerden E."/>
            <person name="Toshchakov S.V."/>
            <person name="Novikov A."/>
            <person name="Bonch-Osmolovskaya E.A."/>
            <person name="Kublanov I.V."/>
        </authorList>
    </citation>
    <scope>NUCLEOTIDE SEQUENCE [LARGE SCALE GENOMIC DNA]</scope>
    <source>
        <strain evidence="2 3">GM2012</strain>
    </source>
</reference>
<evidence type="ECO:0000256" key="1">
    <source>
        <dbReference type="SAM" id="MobiDB-lite"/>
    </source>
</evidence>
<reference evidence="2 3" key="1">
    <citation type="submission" date="2018-12" db="EMBL/GenBank/DDBJ databases">
        <authorList>
            <person name="Toschakov S.V."/>
        </authorList>
    </citation>
    <scope>NUCLEOTIDE SEQUENCE [LARGE SCALE GENOMIC DNA]</scope>
    <source>
        <strain evidence="2 3">GM2012</strain>
    </source>
</reference>
<dbReference type="OrthoDB" id="9793188at2"/>